<dbReference type="GO" id="GO:0003677">
    <property type="term" value="F:DNA binding"/>
    <property type="evidence" value="ECO:0007669"/>
    <property type="project" value="InterPro"/>
</dbReference>
<dbReference type="AlphaFoldDB" id="A0A0D7BK27"/>
<accession>A0A0D7BK27</accession>
<keyword evidence="4" id="KW-0539">Nucleus</keyword>
<dbReference type="SUPFAM" id="SSF63393">
    <property type="entry name" value="RNA polymerase subunits"/>
    <property type="match status" value="1"/>
</dbReference>
<dbReference type="InterPro" id="IPR029040">
    <property type="entry name" value="RPABC4/Spt4"/>
</dbReference>
<evidence type="ECO:0000256" key="4">
    <source>
        <dbReference type="ARBA" id="ARBA00023242"/>
    </source>
</evidence>
<evidence type="ECO:0000313" key="7">
    <source>
        <dbReference type="Proteomes" id="UP000054007"/>
    </source>
</evidence>
<evidence type="ECO:0000256" key="5">
    <source>
        <dbReference type="ARBA" id="ARBA00025770"/>
    </source>
</evidence>
<evidence type="ECO:0000256" key="3">
    <source>
        <dbReference type="ARBA" id="ARBA00022833"/>
    </source>
</evidence>
<dbReference type="InterPro" id="IPR006591">
    <property type="entry name" value="RNAP_P/RPABC4"/>
</dbReference>
<proteinExistence type="inferred from homology"/>
<sequence>MDGQNNNNSGTGQGYHNYDTGVKDMQYLCADCNATNEIRPREPIRCKECGHRIMYKKRTTRMVQFEAR</sequence>
<protein>
    <submittedName>
        <fullName evidence="6">Uncharacterized protein</fullName>
    </submittedName>
</protein>
<keyword evidence="7" id="KW-1185">Reference proteome</keyword>
<dbReference type="FunFam" id="2.20.28.30:FF:000002">
    <property type="entry name" value="DNA-directed RNA polymerases II, IV and V subunit 12"/>
    <property type="match status" value="1"/>
</dbReference>
<dbReference type="SMART" id="SM00659">
    <property type="entry name" value="RPOLCX"/>
    <property type="match status" value="1"/>
</dbReference>
<reference evidence="6 7" key="1">
    <citation type="journal article" date="2015" name="Fungal Genet. Biol.">
        <title>Evolution of novel wood decay mechanisms in Agaricales revealed by the genome sequences of Fistulina hepatica and Cylindrobasidium torrendii.</title>
        <authorList>
            <person name="Floudas D."/>
            <person name="Held B.W."/>
            <person name="Riley R."/>
            <person name="Nagy L.G."/>
            <person name="Koehler G."/>
            <person name="Ransdell A.S."/>
            <person name="Younus H."/>
            <person name="Chow J."/>
            <person name="Chiniquy J."/>
            <person name="Lipzen A."/>
            <person name="Tritt A."/>
            <person name="Sun H."/>
            <person name="Haridas S."/>
            <person name="LaButti K."/>
            <person name="Ohm R.A."/>
            <person name="Kues U."/>
            <person name="Blanchette R.A."/>
            <person name="Grigoriev I.V."/>
            <person name="Minto R.E."/>
            <person name="Hibbett D.S."/>
        </authorList>
    </citation>
    <scope>NUCLEOTIDE SEQUENCE [LARGE SCALE GENOMIC DNA]</scope>
    <source>
        <strain evidence="6 7">FP15055 ss-10</strain>
    </source>
</reference>
<dbReference type="Proteomes" id="UP000054007">
    <property type="component" value="Unassembled WGS sequence"/>
</dbReference>
<dbReference type="Gene3D" id="2.20.28.30">
    <property type="entry name" value="RNA polymerase ii, chain L"/>
    <property type="match status" value="1"/>
</dbReference>
<comment type="similarity">
    <text evidence="5">Belongs to the archaeal Rpo12/eukaryotic RPC10 RNA polymerase subunit family.</text>
</comment>
<dbReference type="OrthoDB" id="5585087at2759"/>
<dbReference type="InterPro" id="IPR039747">
    <property type="entry name" value="RPABC4"/>
</dbReference>
<comment type="subcellular location">
    <subcellularLocation>
        <location evidence="1">Nucleus</location>
    </subcellularLocation>
</comment>
<evidence type="ECO:0000256" key="2">
    <source>
        <dbReference type="ARBA" id="ARBA00022723"/>
    </source>
</evidence>
<keyword evidence="2" id="KW-0479">Metal-binding</keyword>
<name>A0A0D7BK27_9AGAR</name>
<evidence type="ECO:0000313" key="6">
    <source>
        <dbReference type="EMBL" id="KIY70888.1"/>
    </source>
</evidence>
<dbReference type="GO" id="GO:0008270">
    <property type="term" value="F:zinc ion binding"/>
    <property type="evidence" value="ECO:0007669"/>
    <property type="project" value="InterPro"/>
</dbReference>
<organism evidence="6 7">
    <name type="scientific">Cylindrobasidium torrendii FP15055 ss-10</name>
    <dbReference type="NCBI Taxonomy" id="1314674"/>
    <lineage>
        <taxon>Eukaryota</taxon>
        <taxon>Fungi</taxon>
        <taxon>Dikarya</taxon>
        <taxon>Basidiomycota</taxon>
        <taxon>Agaricomycotina</taxon>
        <taxon>Agaricomycetes</taxon>
        <taxon>Agaricomycetidae</taxon>
        <taxon>Agaricales</taxon>
        <taxon>Marasmiineae</taxon>
        <taxon>Physalacriaceae</taxon>
        <taxon>Cylindrobasidium</taxon>
    </lineage>
</organism>
<dbReference type="STRING" id="1314674.A0A0D7BK27"/>
<dbReference type="GO" id="GO:0005665">
    <property type="term" value="C:RNA polymerase II, core complex"/>
    <property type="evidence" value="ECO:0007669"/>
    <property type="project" value="TreeGrafter"/>
</dbReference>
<dbReference type="PANTHER" id="PTHR12056">
    <property type="entry name" value="DNA-DIRECTED RNA POLYMERASES I, II, AND III"/>
    <property type="match status" value="1"/>
</dbReference>
<evidence type="ECO:0000256" key="1">
    <source>
        <dbReference type="ARBA" id="ARBA00004123"/>
    </source>
</evidence>
<dbReference type="GO" id="GO:0005666">
    <property type="term" value="C:RNA polymerase III complex"/>
    <property type="evidence" value="ECO:0007669"/>
    <property type="project" value="TreeGrafter"/>
</dbReference>
<dbReference type="GO" id="GO:0003899">
    <property type="term" value="F:DNA-directed RNA polymerase activity"/>
    <property type="evidence" value="ECO:0007669"/>
    <property type="project" value="InterPro"/>
</dbReference>
<dbReference type="EMBL" id="KN880461">
    <property type="protein sequence ID" value="KIY70888.1"/>
    <property type="molecule type" value="Genomic_DNA"/>
</dbReference>
<keyword evidence="3" id="KW-0862">Zinc</keyword>
<gene>
    <name evidence="6" type="ORF">CYLTODRAFT_419289</name>
</gene>
<dbReference type="Pfam" id="PF03604">
    <property type="entry name" value="Zn_ribbon_RPAB4"/>
    <property type="match status" value="1"/>
</dbReference>
<dbReference type="PANTHER" id="PTHR12056:SF2">
    <property type="entry name" value="GEO11084P1"/>
    <property type="match status" value="1"/>
</dbReference>
<dbReference type="GO" id="GO:0005736">
    <property type="term" value="C:RNA polymerase I complex"/>
    <property type="evidence" value="ECO:0007669"/>
    <property type="project" value="TreeGrafter"/>
</dbReference>
<dbReference type="GO" id="GO:0006351">
    <property type="term" value="P:DNA-templated transcription"/>
    <property type="evidence" value="ECO:0007669"/>
    <property type="project" value="InterPro"/>
</dbReference>